<dbReference type="STRING" id="1390249.BHU72_03165"/>
<feature type="region of interest" description="Disordered" evidence="1">
    <location>
        <begin position="349"/>
        <end position="373"/>
    </location>
</feature>
<feature type="region of interest" description="Disordered" evidence="1">
    <location>
        <begin position="193"/>
        <end position="223"/>
    </location>
</feature>
<sequence length="581" mass="64908">MNVFQVFQSLTPSHFQKEQLILHNGQIVNATLMDMFANGDAKISIHGHLIRAKLESPLVKGEHIFMQVQSFQDGVVHMKLLNDPKQATQLPGNNVNELLKSTQLPQNSEWRNIVQEMMNRQLPLLPEILNNGVEILGKKPTVPQQQAWFTMLERGLPISKETFQSIHQLLNGPKVDGLVSDMLSKLQQMQTQFNNQSQTQSQTQLQQAPISQSTQQAPNTTHAQSAAQGTLLVQTSQQLQQLLSLTNIENITKVTQPETHVNQKPPNHVLLDILRLVGYQHEKEILTNRTVAPQGQTETSQQTNNQALQPINQQANVQVNQQSALPLNTKLQSNQLGITLSYTNQNIHNNQPITQTNEPVNTQTNNPASTQQPGLNLSQSVITNQNAAASIANQNQDLVQKNTIETLKSLLIQIVNQPTIPEPIRESATQLLNHITGQQLMSSPRDNLNVYQNLFVQIPISWGEQKQDTLSLQIQGRKDRRTIDPENCSIYLDLTPPNIGALGVYVHVVNKVVSVKLFTENTALEKLIDIATPSLKEGLKNIGFLLSYIKLEDTTRNPDAKPNVAKSKYNQPPKSGFDIRV</sequence>
<feature type="compositionally biased region" description="Low complexity" evidence="1">
    <location>
        <begin position="193"/>
        <end position="207"/>
    </location>
</feature>
<dbReference type="AlphaFoldDB" id="A0A1E5L6N0"/>
<keyword evidence="3" id="KW-1185">Reference proteome</keyword>
<evidence type="ECO:0000313" key="2">
    <source>
        <dbReference type="EMBL" id="OEH85795.1"/>
    </source>
</evidence>
<reference evidence="2 3" key="1">
    <citation type="submission" date="2016-09" db="EMBL/GenBank/DDBJ databases">
        <title>Desulfuribacillus arsenicus sp. nov., an obligately anaerobic, dissimilatory arsenic- and antimonate-reducing bacterium isolated from anoxic sediments.</title>
        <authorList>
            <person name="Abin C.A."/>
            <person name="Hollibaugh J.T."/>
        </authorList>
    </citation>
    <scope>NUCLEOTIDE SEQUENCE [LARGE SCALE GENOMIC DNA]</scope>
    <source>
        <strain evidence="2 3">MLFW-2</strain>
    </source>
</reference>
<gene>
    <name evidence="2" type="ORF">BHU72_03165</name>
</gene>
<dbReference type="OrthoDB" id="2351076at2"/>
<organism evidence="2 3">
    <name type="scientific">Desulfuribacillus stibiiarsenatis</name>
    <dbReference type="NCBI Taxonomy" id="1390249"/>
    <lineage>
        <taxon>Bacteria</taxon>
        <taxon>Bacillati</taxon>
        <taxon>Bacillota</taxon>
        <taxon>Desulfuribacillia</taxon>
        <taxon>Desulfuribacillales</taxon>
        <taxon>Desulfuribacillaceae</taxon>
        <taxon>Desulfuribacillus</taxon>
    </lineage>
</organism>
<proteinExistence type="predicted"/>
<feature type="region of interest" description="Disordered" evidence="1">
    <location>
        <begin position="557"/>
        <end position="581"/>
    </location>
</feature>
<name>A0A1E5L6N0_9FIRM</name>
<protein>
    <recommendedName>
        <fullName evidence="4">Flagellar hook-length control protein-like C-terminal domain-containing protein</fullName>
    </recommendedName>
</protein>
<accession>A0A1E5L6N0</accession>
<evidence type="ECO:0000256" key="1">
    <source>
        <dbReference type="SAM" id="MobiDB-lite"/>
    </source>
</evidence>
<feature type="compositionally biased region" description="Polar residues" evidence="1">
    <location>
        <begin position="208"/>
        <end position="223"/>
    </location>
</feature>
<dbReference type="EMBL" id="MJAT01000012">
    <property type="protein sequence ID" value="OEH85795.1"/>
    <property type="molecule type" value="Genomic_DNA"/>
</dbReference>
<dbReference type="RefSeq" id="WP_069701878.1">
    <property type="nucleotide sequence ID" value="NZ_MJAT01000012.1"/>
</dbReference>
<dbReference type="Proteomes" id="UP000095255">
    <property type="component" value="Unassembled WGS sequence"/>
</dbReference>
<comment type="caution">
    <text evidence="2">The sequence shown here is derived from an EMBL/GenBank/DDBJ whole genome shotgun (WGS) entry which is preliminary data.</text>
</comment>
<evidence type="ECO:0008006" key="4">
    <source>
        <dbReference type="Google" id="ProtNLM"/>
    </source>
</evidence>
<evidence type="ECO:0000313" key="3">
    <source>
        <dbReference type="Proteomes" id="UP000095255"/>
    </source>
</evidence>